<comment type="caution">
    <text evidence="11">The sequence shown here is derived from an EMBL/GenBank/DDBJ whole genome shotgun (WGS) entry which is preliminary data.</text>
</comment>
<dbReference type="PANTHER" id="PTHR24243">
    <property type="entry name" value="G-PROTEIN COUPLED RECEPTOR"/>
    <property type="match status" value="1"/>
</dbReference>
<feature type="transmembrane region" description="Helical" evidence="9">
    <location>
        <begin position="151"/>
        <end position="171"/>
    </location>
</feature>
<gene>
    <name evidence="11" type="ORF">DPMN_068952</name>
</gene>
<dbReference type="InterPro" id="IPR017452">
    <property type="entry name" value="GPCR_Rhodpsn_7TM"/>
</dbReference>
<keyword evidence="7 8" id="KW-0807">Transducer</keyword>
<dbReference type="SUPFAM" id="SSF81321">
    <property type="entry name" value="Family A G protein-coupled receptor-like"/>
    <property type="match status" value="1"/>
</dbReference>
<feature type="transmembrane region" description="Helical" evidence="9">
    <location>
        <begin position="337"/>
        <end position="358"/>
    </location>
</feature>
<evidence type="ECO:0000256" key="4">
    <source>
        <dbReference type="ARBA" id="ARBA00023040"/>
    </source>
</evidence>
<evidence type="ECO:0000259" key="10">
    <source>
        <dbReference type="PROSITE" id="PS50262"/>
    </source>
</evidence>
<dbReference type="PROSITE" id="PS50262">
    <property type="entry name" value="G_PROTEIN_RECEP_F1_2"/>
    <property type="match status" value="1"/>
</dbReference>
<dbReference type="PROSITE" id="PS00237">
    <property type="entry name" value="G_PROTEIN_RECEP_F1_1"/>
    <property type="match status" value="1"/>
</dbReference>
<evidence type="ECO:0000256" key="6">
    <source>
        <dbReference type="ARBA" id="ARBA00023170"/>
    </source>
</evidence>
<keyword evidence="4 8" id="KW-0297">G-protein coupled receptor</keyword>
<dbReference type="CDD" id="cd00637">
    <property type="entry name" value="7tm_classA_rhodopsin-like"/>
    <property type="match status" value="1"/>
</dbReference>
<feature type="transmembrane region" description="Helical" evidence="9">
    <location>
        <begin position="378"/>
        <end position="400"/>
    </location>
</feature>
<reference evidence="11" key="2">
    <citation type="submission" date="2020-11" db="EMBL/GenBank/DDBJ databases">
        <authorList>
            <person name="McCartney M.A."/>
            <person name="Auch B."/>
            <person name="Kono T."/>
            <person name="Mallez S."/>
            <person name="Becker A."/>
            <person name="Gohl D.M."/>
            <person name="Silverstein K.A.T."/>
            <person name="Koren S."/>
            <person name="Bechman K.B."/>
            <person name="Herman A."/>
            <person name="Abrahante J.E."/>
            <person name="Garbe J."/>
        </authorList>
    </citation>
    <scope>NUCLEOTIDE SEQUENCE</scope>
    <source>
        <strain evidence="11">Duluth1</strain>
        <tissue evidence="11">Whole animal</tissue>
    </source>
</reference>
<dbReference type="Pfam" id="PF00001">
    <property type="entry name" value="7tm_1"/>
    <property type="match status" value="1"/>
</dbReference>
<organism evidence="11 12">
    <name type="scientific">Dreissena polymorpha</name>
    <name type="common">Zebra mussel</name>
    <name type="synonym">Mytilus polymorpha</name>
    <dbReference type="NCBI Taxonomy" id="45954"/>
    <lineage>
        <taxon>Eukaryota</taxon>
        <taxon>Metazoa</taxon>
        <taxon>Spiralia</taxon>
        <taxon>Lophotrochozoa</taxon>
        <taxon>Mollusca</taxon>
        <taxon>Bivalvia</taxon>
        <taxon>Autobranchia</taxon>
        <taxon>Heteroconchia</taxon>
        <taxon>Euheterodonta</taxon>
        <taxon>Imparidentia</taxon>
        <taxon>Neoheterodontei</taxon>
        <taxon>Myida</taxon>
        <taxon>Dreissenoidea</taxon>
        <taxon>Dreissenidae</taxon>
        <taxon>Dreissena</taxon>
    </lineage>
</organism>
<evidence type="ECO:0000256" key="8">
    <source>
        <dbReference type="RuleBase" id="RU000688"/>
    </source>
</evidence>
<dbReference type="Gene3D" id="1.20.1070.10">
    <property type="entry name" value="Rhodopsin 7-helix transmembrane proteins"/>
    <property type="match status" value="1"/>
</dbReference>
<evidence type="ECO:0000256" key="2">
    <source>
        <dbReference type="ARBA" id="ARBA00022692"/>
    </source>
</evidence>
<proteinExistence type="inferred from homology"/>
<evidence type="ECO:0000313" key="11">
    <source>
        <dbReference type="EMBL" id="KAH3709489.1"/>
    </source>
</evidence>
<keyword evidence="2 8" id="KW-0812">Transmembrane</keyword>
<dbReference type="PRINTS" id="PR00237">
    <property type="entry name" value="GPCRRHODOPSN"/>
</dbReference>
<evidence type="ECO:0000256" key="1">
    <source>
        <dbReference type="ARBA" id="ARBA00004141"/>
    </source>
</evidence>
<accession>A0A9D4BUK1</accession>
<name>A0A9D4BUK1_DREPO</name>
<dbReference type="AlphaFoldDB" id="A0A9D4BUK1"/>
<feature type="transmembrane region" description="Helical" evidence="9">
    <location>
        <begin position="32"/>
        <end position="60"/>
    </location>
</feature>
<evidence type="ECO:0000256" key="3">
    <source>
        <dbReference type="ARBA" id="ARBA00022989"/>
    </source>
</evidence>
<feature type="transmembrane region" description="Helical" evidence="9">
    <location>
        <begin position="72"/>
        <end position="100"/>
    </location>
</feature>
<comment type="similarity">
    <text evidence="8">Belongs to the G-protein coupled receptor 1 family.</text>
</comment>
<dbReference type="GO" id="GO:0005886">
    <property type="term" value="C:plasma membrane"/>
    <property type="evidence" value="ECO:0007669"/>
    <property type="project" value="TreeGrafter"/>
</dbReference>
<dbReference type="OrthoDB" id="10053542at2759"/>
<feature type="domain" description="G-protein coupled receptors family 1 profile" evidence="10">
    <location>
        <begin position="52"/>
        <end position="397"/>
    </location>
</feature>
<evidence type="ECO:0000313" key="12">
    <source>
        <dbReference type="Proteomes" id="UP000828390"/>
    </source>
</evidence>
<keyword evidence="3 9" id="KW-1133">Transmembrane helix</keyword>
<keyword evidence="12" id="KW-1185">Reference proteome</keyword>
<reference evidence="11" key="1">
    <citation type="journal article" date="2019" name="bioRxiv">
        <title>The Genome of the Zebra Mussel, Dreissena polymorpha: A Resource for Invasive Species Research.</title>
        <authorList>
            <person name="McCartney M.A."/>
            <person name="Auch B."/>
            <person name="Kono T."/>
            <person name="Mallez S."/>
            <person name="Zhang Y."/>
            <person name="Obille A."/>
            <person name="Becker A."/>
            <person name="Abrahante J.E."/>
            <person name="Garbe J."/>
            <person name="Badalamenti J.P."/>
            <person name="Herman A."/>
            <person name="Mangelson H."/>
            <person name="Liachko I."/>
            <person name="Sullivan S."/>
            <person name="Sone E.D."/>
            <person name="Koren S."/>
            <person name="Silverstein K.A.T."/>
            <person name="Beckman K.B."/>
            <person name="Gohl D.M."/>
        </authorList>
    </citation>
    <scope>NUCLEOTIDE SEQUENCE</scope>
    <source>
        <strain evidence="11">Duluth1</strain>
        <tissue evidence="11">Whole animal</tissue>
    </source>
</reference>
<evidence type="ECO:0000256" key="5">
    <source>
        <dbReference type="ARBA" id="ARBA00023136"/>
    </source>
</evidence>
<keyword evidence="6 8" id="KW-0675">Receptor</keyword>
<dbReference type="Proteomes" id="UP000828390">
    <property type="component" value="Unassembled WGS sequence"/>
</dbReference>
<feature type="transmembrane region" description="Helical" evidence="9">
    <location>
        <begin position="206"/>
        <end position="234"/>
    </location>
</feature>
<keyword evidence="5 9" id="KW-0472">Membrane</keyword>
<evidence type="ECO:0000256" key="7">
    <source>
        <dbReference type="ARBA" id="ARBA00023224"/>
    </source>
</evidence>
<dbReference type="InterPro" id="IPR000276">
    <property type="entry name" value="GPCR_Rhodpsn"/>
</dbReference>
<sequence length="421" mass="47877">MNASNGVMNVTSSILLYITSGPSIDQLNDDEFVILVPSFILIVAVVLIGLPGNILTIWVYKTKMRRTASRIFILALAICDLINCVITMPVEISIIARYWSYDYPLLCTIGRTLTYVFNGTSALLLCGIAFDRFRKICRPLKPVFTPRTTKFICCVSFALVMGFYVPGYIIYGTNTVNISTARKHVVIVGKRCQLRDEYKNSKLVPIILGVWFLGTVAVLFALVIIYSLIGRAVFNRLRLEEKRRSSVPSAMTQKPKLRRVVADDSSKTSCSFDDGEIKEKSKRQHQSAVLKSMSVPVQKEISRTLKERFRLSAPNSYTIDKVKKENMSRRIRAGRTTVMLFSVTVAYIISFLPFVIIVILRTSIPDLENRLSMIEQSIWQFCIRSYVINCAINPILYGFFNKDFREKTKQLISWCLLKRCA</sequence>
<feature type="transmembrane region" description="Helical" evidence="9">
    <location>
        <begin position="112"/>
        <end position="130"/>
    </location>
</feature>
<dbReference type="GO" id="GO:0004930">
    <property type="term" value="F:G protein-coupled receptor activity"/>
    <property type="evidence" value="ECO:0007669"/>
    <property type="project" value="UniProtKB-KW"/>
</dbReference>
<protein>
    <recommendedName>
        <fullName evidence="10">G-protein coupled receptors family 1 profile domain-containing protein</fullName>
    </recommendedName>
</protein>
<comment type="subcellular location">
    <subcellularLocation>
        <location evidence="1">Membrane</location>
        <topology evidence="1">Multi-pass membrane protein</topology>
    </subcellularLocation>
</comment>
<evidence type="ECO:0000256" key="9">
    <source>
        <dbReference type="SAM" id="Phobius"/>
    </source>
</evidence>
<dbReference type="EMBL" id="JAIWYP010000014">
    <property type="protein sequence ID" value="KAH3709489.1"/>
    <property type="molecule type" value="Genomic_DNA"/>
</dbReference>
<dbReference type="PANTHER" id="PTHR24243:SF233">
    <property type="entry name" value="THYROTROPIN-RELEASING HORMONE RECEPTOR"/>
    <property type="match status" value="1"/>
</dbReference>